<accession>A0A0F9K2C8</accession>
<evidence type="ECO:0000313" key="1">
    <source>
        <dbReference type="EMBL" id="KKM16268.1"/>
    </source>
</evidence>
<comment type="caution">
    <text evidence="1">The sequence shown here is derived from an EMBL/GenBank/DDBJ whole genome shotgun (WGS) entry which is preliminary data.</text>
</comment>
<dbReference type="Gene3D" id="3.40.91.30">
    <property type="match status" value="1"/>
</dbReference>
<dbReference type="SUPFAM" id="SSF52980">
    <property type="entry name" value="Restriction endonuclease-like"/>
    <property type="match status" value="1"/>
</dbReference>
<name>A0A0F9K2C8_9ZZZZ</name>
<dbReference type="AlphaFoldDB" id="A0A0F9K2C8"/>
<sequence>MKSIILLGTEARGVVILVHQLKGFKTPNNYKNRVRFLKANIRTYGTKKKMSKNHVDVSGKNNPNWKNGISKKKYYCKETNCNNEIYYATSRFRQGRCKSCSKKGKLSYNYGKPPKHGLNGVYKGIYMRSSWEIKYAKYLDSKGIKWSYEAKFFELIINKKETTYTPDFYL</sequence>
<dbReference type="EMBL" id="LAZR01014710">
    <property type="protein sequence ID" value="KKM16268.1"/>
    <property type="molecule type" value="Genomic_DNA"/>
</dbReference>
<evidence type="ECO:0008006" key="2">
    <source>
        <dbReference type="Google" id="ProtNLM"/>
    </source>
</evidence>
<organism evidence="1">
    <name type="scientific">marine sediment metagenome</name>
    <dbReference type="NCBI Taxonomy" id="412755"/>
    <lineage>
        <taxon>unclassified sequences</taxon>
        <taxon>metagenomes</taxon>
        <taxon>ecological metagenomes</taxon>
    </lineage>
</organism>
<dbReference type="InterPro" id="IPR011335">
    <property type="entry name" value="Restrct_endonuc-II-like"/>
</dbReference>
<feature type="non-terminal residue" evidence="1">
    <location>
        <position position="170"/>
    </location>
</feature>
<reference evidence="1" key="1">
    <citation type="journal article" date="2015" name="Nature">
        <title>Complex archaea that bridge the gap between prokaryotes and eukaryotes.</title>
        <authorList>
            <person name="Spang A."/>
            <person name="Saw J.H."/>
            <person name="Jorgensen S.L."/>
            <person name="Zaremba-Niedzwiedzka K."/>
            <person name="Martijn J."/>
            <person name="Lind A.E."/>
            <person name="van Eijk R."/>
            <person name="Schleper C."/>
            <person name="Guy L."/>
            <person name="Ettema T.J."/>
        </authorList>
    </citation>
    <scope>NUCLEOTIDE SEQUENCE</scope>
</reference>
<gene>
    <name evidence="1" type="ORF">LCGC14_1687490</name>
</gene>
<proteinExistence type="predicted"/>
<protein>
    <recommendedName>
        <fullName evidence="2">Nuclease associated modular domain-containing protein</fullName>
    </recommendedName>
</protein>